<evidence type="ECO:0000313" key="2">
    <source>
        <dbReference type="EMBL" id="AFS73455.1"/>
    </source>
</evidence>
<protein>
    <recommendedName>
        <fullName evidence="1">Bacteriophage P22 tailspike N-terminal domain-containing protein</fullName>
    </recommendedName>
</protein>
<reference evidence="2 3" key="1">
    <citation type="journal article" date="2012" name="PLoS ONE">
        <title>Genomic comparison of Escherichia coli O104:H4 isolates from 2009 and 2011 reveals plasmid, and prophage heterogeneity, including Shiga toxin encoding phage stx2.</title>
        <authorList>
            <consortium name="Threat Characterization Consortium"/>
            <person name="Ahmed S.A."/>
            <person name="Awosika J."/>
            <person name="Baldwin C."/>
            <person name="Bishop-Lilly K.A."/>
            <person name="Biswas B."/>
            <person name="Broomall S."/>
            <person name="Chain P.S."/>
            <person name="Chertkov O."/>
            <person name="Chokoshvili O."/>
            <person name="Coyne S."/>
            <person name="Davenport K."/>
            <person name="Detter J.C."/>
            <person name="Dorman W."/>
            <person name="Erkkila T.H."/>
            <person name="Folster J.P."/>
            <person name="Frey K.G."/>
            <person name="George M."/>
            <person name="Gleasner C."/>
            <person name="Henry M."/>
            <person name="Hill K.K."/>
            <person name="Hubbard K."/>
            <person name="Insalaco J."/>
            <person name="Johnson S."/>
            <person name="Kitzmiller A."/>
            <person name="Krepps M."/>
            <person name="Lo C.C."/>
            <person name="Luu T."/>
            <person name="McNew L.A."/>
            <person name="Minogue T."/>
            <person name="Munk C.A."/>
            <person name="Osborne B."/>
            <person name="Patel M."/>
            <person name="Reitenga K.G."/>
            <person name="Rosenzweig C.N."/>
            <person name="Shea A."/>
            <person name="Shen X."/>
            <person name="Strockbine N."/>
            <person name="Tarr C."/>
            <person name="Teshima H."/>
            <person name="van Gieson E."/>
            <person name="Verratti K."/>
            <person name="Wolcott M."/>
            <person name="Xie G."/>
            <person name="Sozhamannan S."/>
            <person name="Gibbons H.S."/>
        </authorList>
    </citation>
    <scope>NUCLEOTIDE SEQUENCE [LARGE SCALE GENOMIC DNA]</scope>
    <source>
        <strain evidence="2 3">2011C-3493</strain>
    </source>
</reference>
<gene>
    <name evidence="2" type="ordered locus">O3K_07745</name>
</gene>
<dbReference type="Pfam" id="PF09008">
    <property type="entry name" value="Head_binding"/>
    <property type="match status" value="1"/>
</dbReference>
<dbReference type="SUPFAM" id="SSF51327">
    <property type="entry name" value="Head-binding domain of phage P22 tailspike protein"/>
    <property type="match status" value="1"/>
</dbReference>
<dbReference type="PATRIC" id="fig|1133852.3.peg.1621"/>
<dbReference type="FunFam" id="2.170.14.10:FF:000001">
    <property type="entry name" value="Tail spike protein"/>
    <property type="match status" value="1"/>
</dbReference>
<dbReference type="Gene3D" id="2.170.14.10">
    <property type="entry name" value="Phage P22 tailspike-like, N-terminal domain"/>
    <property type="match status" value="1"/>
</dbReference>
<name>A0A0E0XWP4_ECO1C</name>
<feature type="domain" description="Bacteriophage P22 tailspike N-terminal" evidence="1">
    <location>
        <begin position="1"/>
        <end position="113"/>
    </location>
</feature>
<sequence length="659" mass="71742">MTDITANVVVSMPSQLFTMARSFKAVANGKIYIGKIDTDPVNPENQIQVYVENEDGSHVPVSQPIIINAAGYPVYNGQIAKFVTVQGHSMAVYDAYGSQQFYFPNVLKYDPDQLRQELQGSAGVIIVGGAILECSSVEQAQSILGLTDGKKVRTYYYNVPVVTDWVFTTEKPQSPIFYISAVGGYLILMTPNFASAGIIEGEYVPLNAAHNRNVIQKLVRDTRFSKFEYGATGTFYVLGSIHPLRDNIEIHHEAGVTVMGRYDDPTVGPEIMGLNSGGMWSFAHFLNPDATVWDGNNYTITAVMKNVTYILNGKIGTEYNSIHSKPHNNNPIGFFTCENCSVVGSGGVIGSDHRGINVDGAGDNCRIDIGYVTGTSNNPLQMKINAERYAFVKVGAVYGVKFDGGQTNAVVWCSGGRIDVEVGNYRWDGVNKPILAYGNNCQEITLKAGIISGVSQLMRQYNTPVARVLSAWVNNTDSLINKAEDTDKAGVTKISEIRGVNADDAVLTSVFYDETKLSTQEVVIICDNNFKKASSSFVYFKGKTSSGAITSWYSQNNIDPSNITDFSDWNIKIGQSGLLSISGLSFSYKINRRFQFLSVQFVDSGGTERVITIPIVMTLATTTTVSYIAGTSNLSVTRVGDTLSAVLSAGSLRFAKEHN</sequence>
<dbReference type="Proteomes" id="UP000006167">
    <property type="component" value="Chromosome"/>
</dbReference>
<evidence type="ECO:0000259" key="1">
    <source>
        <dbReference type="Pfam" id="PF09008"/>
    </source>
</evidence>
<dbReference type="InterPro" id="IPR036730">
    <property type="entry name" value="P22_tailspike_N_sf"/>
</dbReference>
<proteinExistence type="predicted"/>
<accession>A0A0E0XWP4</accession>
<dbReference type="EMBL" id="CP003289">
    <property type="protein sequence ID" value="AFS73455.1"/>
    <property type="molecule type" value="Genomic_DNA"/>
</dbReference>
<dbReference type="InterPro" id="IPR009093">
    <property type="entry name" value="P22_tailspike_N"/>
</dbReference>
<dbReference type="RefSeq" id="WP_000129924.1">
    <property type="nucleotide sequence ID" value="NC_018658.1"/>
</dbReference>
<dbReference type="AlphaFoldDB" id="A0A0E0XWP4"/>
<dbReference type="KEGG" id="esl:O3K_07745"/>
<organism evidence="2 3">
    <name type="scientific">Escherichia coli O104:H4 (strain 2011C-3493)</name>
    <dbReference type="NCBI Taxonomy" id="1133852"/>
    <lineage>
        <taxon>Bacteria</taxon>
        <taxon>Pseudomonadati</taxon>
        <taxon>Pseudomonadota</taxon>
        <taxon>Gammaproteobacteria</taxon>
        <taxon>Enterobacterales</taxon>
        <taxon>Enterobacteriaceae</taxon>
        <taxon>Escherichia</taxon>
    </lineage>
</organism>
<dbReference type="HOGENOM" id="CLU_416051_0_0_6"/>
<evidence type="ECO:0000313" key="3">
    <source>
        <dbReference type="Proteomes" id="UP000006167"/>
    </source>
</evidence>